<dbReference type="AlphaFoldDB" id="A0A6N2SGN4"/>
<proteinExistence type="inferred from homology"/>
<name>A0A6N2SGN4_9FIRM</name>
<dbReference type="NCBIfam" id="TIGR00252">
    <property type="entry name" value="YraN family protein"/>
    <property type="match status" value="1"/>
</dbReference>
<dbReference type="EMBL" id="CACRSL010000003">
    <property type="protein sequence ID" value="VYS91708.1"/>
    <property type="molecule type" value="Genomic_DNA"/>
</dbReference>
<dbReference type="HAMAP" id="MF_00048">
    <property type="entry name" value="UPF0102"/>
    <property type="match status" value="1"/>
</dbReference>
<accession>A0A6N2SGN4</accession>
<protein>
    <recommendedName>
        <fullName evidence="2">UPF0102 protein AULFYP135_00906</fullName>
    </recommendedName>
</protein>
<comment type="similarity">
    <text evidence="1 2">Belongs to the UPF0102 family.</text>
</comment>
<dbReference type="Gene3D" id="3.40.1350.10">
    <property type="match status" value="1"/>
</dbReference>
<evidence type="ECO:0000256" key="1">
    <source>
        <dbReference type="ARBA" id="ARBA00006738"/>
    </source>
</evidence>
<sequence length="126" mass="14002">MGETGQKGEDFAAGALEEAGMEILCRNYKKRWGEIDIIAKDGEYLAFVEVKTRRAGSLVSPLSAVTLQKQGRVIATAAAFLQEHPLDLQPRFDVFEVVTQGGKTFSVESFQYIKGAFCANEYNRIY</sequence>
<dbReference type="Pfam" id="PF02021">
    <property type="entry name" value="UPF0102"/>
    <property type="match status" value="1"/>
</dbReference>
<dbReference type="PANTHER" id="PTHR34039:SF1">
    <property type="entry name" value="UPF0102 PROTEIN YRAN"/>
    <property type="match status" value="1"/>
</dbReference>
<organism evidence="3">
    <name type="scientific">uncultured Anaerotruncus sp</name>
    <dbReference type="NCBI Taxonomy" id="905011"/>
    <lineage>
        <taxon>Bacteria</taxon>
        <taxon>Bacillati</taxon>
        <taxon>Bacillota</taxon>
        <taxon>Clostridia</taxon>
        <taxon>Eubacteriales</taxon>
        <taxon>Oscillospiraceae</taxon>
        <taxon>Anaerotruncus</taxon>
        <taxon>environmental samples</taxon>
    </lineage>
</organism>
<dbReference type="GO" id="GO:0003676">
    <property type="term" value="F:nucleic acid binding"/>
    <property type="evidence" value="ECO:0007669"/>
    <property type="project" value="InterPro"/>
</dbReference>
<dbReference type="CDD" id="cd20736">
    <property type="entry name" value="PoNe_Nuclease"/>
    <property type="match status" value="1"/>
</dbReference>
<dbReference type="InterPro" id="IPR011856">
    <property type="entry name" value="tRNA_endonuc-like_dom_sf"/>
</dbReference>
<gene>
    <name evidence="3" type="ORF">AULFYP135_00906</name>
</gene>
<dbReference type="InterPro" id="IPR011335">
    <property type="entry name" value="Restrct_endonuc-II-like"/>
</dbReference>
<reference evidence="3" key="1">
    <citation type="submission" date="2019-11" db="EMBL/GenBank/DDBJ databases">
        <authorList>
            <person name="Feng L."/>
        </authorList>
    </citation>
    <scope>NUCLEOTIDE SEQUENCE</scope>
    <source>
        <strain evidence="3">AundefinedLFYP135</strain>
    </source>
</reference>
<dbReference type="SUPFAM" id="SSF52980">
    <property type="entry name" value="Restriction endonuclease-like"/>
    <property type="match status" value="1"/>
</dbReference>
<dbReference type="InterPro" id="IPR003509">
    <property type="entry name" value="UPF0102_YraN-like"/>
</dbReference>
<evidence type="ECO:0000313" key="3">
    <source>
        <dbReference type="EMBL" id="VYS91708.1"/>
    </source>
</evidence>
<dbReference type="PANTHER" id="PTHR34039">
    <property type="entry name" value="UPF0102 PROTEIN YRAN"/>
    <property type="match status" value="1"/>
</dbReference>
<evidence type="ECO:0000256" key="2">
    <source>
        <dbReference type="HAMAP-Rule" id="MF_00048"/>
    </source>
</evidence>